<proteinExistence type="inferred from homology"/>
<dbReference type="Gene3D" id="3.40.50.1820">
    <property type="entry name" value="alpha/beta hydrolase"/>
    <property type="match status" value="1"/>
</dbReference>
<evidence type="ECO:0000259" key="4">
    <source>
        <dbReference type="Pfam" id="PF00135"/>
    </source>
</evidence>
<keyword evidence="6" id="KW-1185">Reference proteome</keyword>
<name>A0ABR3R338_9PLEO</name>
<dbReference type="PROSITE" id="PS00122">
    <property type="entry name" value="CARBOXYLESTERASE_B_1"/>
    <property type="match status" value="1"/>
</dbReference>
<dbReference type="SUPFAM" id="SSF56436">
    <property type="entry name" value="C-type lectin-like"/>
    <property type="match status" value="1"/>
</dbReference>
<comment type="caution">
    <text evidence="5">The sequence shown here is derived from an EMBL/GenBank/DDBJ whole genome shotgun (WGS) entry which is preliminary data.</text>
</comment>
<organism evidence="5 6">
    <name type="scientific">Paraconiothyrium brasiliense</name>
    <dbReference type="NCBI Taxonomy" id="300254"/>
    <lineage>
        <taxon>Eukaryota</taxon>
        <taxon>Fungi</taxon>
        <taxon>Dikarya</taxon>
        <taxon>Ascomycota</taxon>
        <taxon>Pezizomycotina</taxon>
        <taxon>Dothideomycetes</taxon>
        <taxon>Pleosporomycetidae</taxon>
        <taxon>Pleosporales</taxon>
        <taxon>Massarineae</taxon>
        <taxon>Didymosphaeriaceae</taxon>
        <taxon>Paraconiothyrium</taxon>
    </lineage>
</organism>
<comment type="similarity">
    <text evidence="1 3">Belongs to the type-B carboxylesterase/lipase family.</text>
</comment>
<dbReference type="InterPro" id="IPR050309">
    <property type="entry name" value="Type-B_Carboxylest/Lipase"/>
</dbReference>
<dbReference type="EMBL" id="JAKJXO020000011">
    <property type="protein sequence ID" value="KAL1598839.1"/>
    <property type="molecule type" value="Genomic_DNA"/>
</dbReference>
<dbReference type="InterPro" id="IPR016187">
    <property type="entry name" value="CTDL_fold"/>
</dbReference>
<accession>A0ABR3R338</accession>
<gene>
    <name evidence="5" type="ORF">SLS60_007981</name>
</gene>
<dbReference type="Proteomes" id="UP001521785">
    <property type="component" value="Unassembled WGS sequence"/>
</dbReference>
<dbReference type="EC" id="3.1.1.-" evidence="3"/>
<evidence type="ECO:0000313" key="5">
    <source>
        <dbReference type="EMBL" id="KAL1598839.1"/>
    </source>
</evidence>
<protein>
    <recommendedName>
        <fullName evidence="3">Carboxylic ester hydrolase</fullName>
        <ecNumber evidence="3">3.1.1.-</ecNumber>
    </recommendedName>
</protein>
<evidence type="ECO:0000256" key="3">
    <source>
        <dbReference type="RuleBase" id="RU361235"/>
    </source>
</evidence>
<dbReference type="InterPro" id="IPR019826">
    <property type="entry name" value="Carboxylesterase_B_AS"/>
</dbReference>
<dbReference type="InterPro" id="IPR002018">
    <property type="entry name" value="CarbesteraseB"/>
</dbReference>
<keyword evidence="2 3" id="KW-0378">Hydrolase</keyword>
<evidence type="ECO:0000313" key="6">
    <source>
        <dbReference type="Proteomes" id="UP001521785"/>
    </source>
</evidence>
<reference evidence="5 6" key="1">
    <citation type="submission" date="2024-02" db="EMBL/GenBank/DDBJ databases">
        <title>De novo assembly and annotation of 12 fungi associated with fruit tree decline syndrome in Ontario, Canada.</title>
        <authorList>
            <person name="Sulman M."/>
            <person name="Ellouze W."/>
            <person name="Ilyukhin E."/>
        </authorList>
    </citation>
    <scope>NUCLEOTIDE SEQUENCE [LARGE SCALE GENOMIC DNA]</scope>
    <source>
        <strain evidence="5 6">M42-189</strain>
    </source>
</reference>
<sequence>MSTARASNSKAETACKALQETLWDPTNHSELHFLRYLEYEKARDDIGQYWVQSGKNSGCKAITTFGKIRTAPCDTKLPALCSQSAPLSSTSSNNTGPKWQTTVSTGDAAIIGYRDKLSFRFLGLEYATYPSRFTYSAYQAPRGNVSALAYGPGCIQSGCSTSTCNEACLYLNIWTPHLPSNAKSPKKAVMLWIHGGGFTGGYGSDTTFDGGNMASRGDVVVVTINYRVSTLGFLTTNMATSGGNYWLSDQVAALEWVQNHIEDFGGDKARVLVFGQSAGGASVRALLASPRAKGKFSRAIMQSCPGGAGYANSFSQYSSIADAVNQTNAIFAEKGCTQQDEADQLACLQTVDPSKLVTGTVYNYPVVDGTYLTAAELLLDGSGPFIDVALMTGVMENDGDPFTSFSKSSNVSQALADKGYDANAILSSGLFPLPQSGNTTLDIFNLTARVATDAEFRCTTQSTAFSAVINRVFPVVYSYEIDRGFQLIEWSPNPPTCEAPKTLENPLGDPSLPYYKCHSGELYFEFGTARRQGREPRDQDDIPFSQYLLDTWTAFGRTKNPNPDRNFLHARGFTNTSAIMEKVTPWKPTSARELKLRVLDSRPRDEGFRELKQCKVLQLPLNYYLDSSGSAES</sequence>
<dbReference type="PANTHER" id="PTHR11559">
    <property type="entry name" value="CARBOXYLESTERASE"/>
    <property type="match status" value="1"/>
</dbReference>
<evidence type="ECO:0000256" key="1">
    <source>
        <dbReference type="ARBA" id="ARBA00005964"/>
    </source>
</evidence>
<evidence type="ECO:0000256" key="2">
    <source>
        <dbReference type="ARBA" id="ARBA00022801"/>
    </source>
</evidence>
<dbReference type="InterPro" id="IPR029058">
    <property type="entry name" value="AB_hydrolase_fold"/>
</dbReference>
<dbReference type="Pfam" id="PF00135">
    <property type="entry name" value="COesterase"/>
    <property type="match status" value="1"/>
</dbReference>
<feature type="domain" description="Carboxylesterase type B" evidence="4">
    <location>
        <begin position="120"/>
        <end position="601"/>
    </location>
</feature>
<dbReference type="SUPFAM" id="SSF53474">
    <property type="entry name" value="alpha/beta-Hydrolases"/>
    <property type="match status" value="1"/>
</dbReference>